<dbReference type="Proteomes" id="UP000013525">
    <property type="component" value="Unassembled WGS sequence"/>
</dbReference>
<evidence type="ECO:0000313" key="2">
    <source>
        <dbReference type="Proteomes" id="UP000013525"/>
    </source>
</evidence>
<protein>
    <submittedName>
        <fullName evidence="1">Uncharacterized protein</fullName>
    </submittedName>
</protein>
<dbReference type="AlphaFoldDB" id="R7WHV0"/>
<sequence>MIGWVDGTGTARNGVGSLLVGAHDDTGDARYRNLRNSDQLSMLARRRQCSFLSSGDG</sequence>
<keyword evidence="2" id="KW-1185">Reference proteome</keyword>
<evidence type="ECO:0000313" key="1">
    <source>
        <dbReference type="EMBL" id="EOM74718.1"/>
    </source>
</evidence>
<gene>
    <name evidence="1" type="ORF">Rrhod_3960</name>
</gene>
<comment type="caution">
    <text evidence="1">The sequence shown here is derived from an EMBL/GenBank/DDBJ whole genome shotgun (WGS) entry which is preliminary data.</text>
</comment>
<name>R7WHV0_9NOCA</name>
<proteinExistence type="predicted"/>
<reference evidence="1 2" key="1">
    <citation type="journal article" date="2013" name="Genome Announc.">
        <title>Draft Genome Sequence of Rhodococcus rhodnii Strain LMG5362, a Symbiont of Rhodnius prolixus (Hemiptera, Reduviidae, Triatominae), the Principle Vector of Trypanosoma cruzi.</title>
        <authorList>
            <person name="Pachebat J.A."/>
            <person name="van Keulen G."/>
            <person name="Whitten M.M."/>
            <person name="Girdwood S."/>
            <person name="Del Sol R."/>
            <person name="Dyson P.J."/>
            <person name="Facey P.D."/>
        </authorList>
    </citation>
    <scope>NUCLEOTIDE SEQUENCE [LARGE SCALE GENOMIC DNA]</scope>
    <source>
        <strain evidence="1 2">LMG 5362</strain>
    </source>
</reference>
<accession>R7WHV0</accession>
<organism evidence="1 2">
    <name type="scientific">Rhodococcus rhodnii LMG 5362</name>
    <dbReference type="NCBI Taxonomy" id="1273125"/>
    <lineage>
        <taxon>Bacteria</taxon>
        <taxon>Bacillati</taxon>
        <taxon>Actinomycetota</taxon>
        <taxon>Actinomycetes</taxon>
        <taxon>Mycobacteriales</taxon>
        <taxon>Nocardiaceae</taxon>
        <taxon>Rhodococcus</taxon>
    </lineage>
</organism>
<dbReference type="EMBL" id="APMY01000124">
    <property type="protein sequence ID" value="EOM74718.1"/>
    <property type="molecule type" value="Genomic_DNA"/>
</dbReference>